<feature type="transmembrane region" description="Helical" evidence="7">
    <location>
        <begin position="6"/>
        <end position="29"/>
    </location>
</feature>
<keyword evidence="3 7" id="KW-0808">Transferase</keyword>
<dbReference type="PANTHER" id="PTHR22926">
    <property type="entry name" value="PHOSPHO-N-ACETYLMURAMOYL-PENTAPEPTIDE-TRANSFERASE"/>
    <property type="match status" value="1"/>
</dbReference>
<comment type="similarity">
    <text evidence="2 7">Belongs to the glycosyltransferase 4 family. MraY subfamily.</text>
</comment>
<comment type="catalytic activity">
    <reaction evidence="7">
        <text>UDP-N-acetyl-alpha-D-muramoyl-L-alanyl-gamma-D-glutamyl-meso-2,6-diaminopimeloyl-D-alanyl-D-alanine + di-trans,octa-cis-undecaprenyl phosphate = di-trans,octa-cis-undecaprenyl diphospho-N-acetyl-alpha-D-muramoyl-L-alanyl-D-glutamyl-meso-2,6-diaminopimeloyl-D-alanyl-D-alanine + UMP</text>
        <dbReference type="Rhea" id="RHEA:28386"/>
        <dbReference type="ChEBI" id="CHEBI:57865"/>
        <dbReference type="ChEBI" id="CHEBI:60392"/>
        <dbReference type="ChEBI" id="CHEBI:61386"/>
        <dbReference type="ChEBI" id="CHEBI:61387"/>
        <dbReference type="EC" id="2.7.8.13"/>
    </reaction>
</comment>
<dbReference type="OrthoDB" id="9805475at2"/>
<evidence type="ECO:0000256" key="8">
    <source>
        <dbReference type="NCBIfam" id="TIGR00445"/>
    </source>
</evidence>
<feature type="transmembrane region" description="Helical" evidence="7">
    <location>
        <begin position="189"/>
        <end position="208"/>
    </location>
</feature>
<dbReference type="GO" id="GO:0005886">
    <property type="term" value="C:plasma membrane"/>
    <property type="evidence" value="ECO:0007669"/>
    <property type="project" value="UniProtKB-SubCell"/>
</dbReference>
<evidence type="ECO:0000313" key="10">
    <source>
        <dbReference type="EMBL" id="CUP32214.1"/>
    </source>
</evidence>
<dbReference type="GO" id="GO:0051301">
    <property type="term" value="P:cell division"/>
    <property type="evidence" value="ECO:0007669"/>
    <property type="project" value="UniProtKB-KW"/>
</dbReference>
<organism evidence="10 11">
    <name type="scientific">Anaerotruncus colihominis</name>
    <dbReference type="NCBI Taxonomy" id="169435"/>
    <lineage>
        <taxon>Bacteria</taxon>
        <taxon>Bacillati</taxon>
        <taxon>Bacillota</taxon>
        <taxon>Clostridia</taxon>
        <taxon>Eubacteriales</taxon>
        <taxon>Oscillospiraceae</taxon>
        <taxon>Anaerotruncus</taxon>
    </lineage>
</organism>
<name>A0A174M710_9FIRM</name>
<feature type="transmembrane region" description="Helical" evidence="7">
    <location>
        <begin position="310"/>
        <end position="332"/>
    </location>
</feature>
<evidence type="ECO:0000256" key="6">
    <source>
        <dbReference type="ARBA" id="ARBA00023136"/>
    </source>
</evidence>
<keyword evidence="7 9" id="KW-0479">Metal-binding</keyword>
<dbReference type="HAMAP" id="MF_00038">
    <property type="entry name" value="MraY"/>
    <property type="match status" value="1"/>
</dbReference>
<dbReference type="AlphaFoldDB" id="A0A174M710"/>
<comment type="subcellular location">
    <subcellularLocation>
        <location evidence="7">Cell membrane</location>
        <topology evidence="7">Multi-pass membrane protein</topology>
    </subcellularLocation>
    <subcellularLocation>
        <location evidence="1">Membrane</location>
        <topology evidence="1">Multi-pass membrane protein</topology>
    </subcellularLocation>
</comment>
<evidence type="ECO:0000313" key="11">
    <source>
        <dbReference type="Proteomes" id="UP000095765"/>
    </source>
</evidence>
<dbReference type="Pfam" id="PF00953">
    <property type="entry name" value="Glycos_transf_4"/>
    <property type="match status" value="1"/>
</dbReference>
<evidence type="ECO:0000256" key="5">
    <source>
        <dbReference type="ARBA" id="ARBA00022989"/>
    </source>
</evidence>
<keyword evidence="7" id="KW-0961">Cell wall biogenesis/degradation</keyword>
<feature type="binding site" evidence="9">
    <location>
        <position position="181"/>
    </location>
    <ligand>
        <name>Mg(2+)</name>
        <dbReference type="ChEBI" id="CHEBI:18420"/>
    </ligand>
</feature>
<keyword evidence="7 9" id="KW-0460">Magnesium</keyword>
<evidence type="ECO:0000256" key="2">
    <source>
        <dbReference type="ARBA" id="ARBA00005583"/>
    </source>
</evidence>
<keyword evidence="7" id="KW-0131">Cell cycle</keyword>
<dbReference type="NCBIfam" id="TIGR00445">
    <property type="entry name" value="mraY"/>
    <property type="match status" value="1"/>
</dbReference>
<proteinExistence type="inferred from homology"/>
<feature type="transmembrane region" description="Helical" evidence="7">
    <location>
        <begin position="164"/>
        <end position="182"/>
    </location>
</feature>
<dbReference type="InterPro" id="IPR000715">
    <property type="entry name" value="Glycosyl_transferase_4"/>
</dbReference>
<dbReference type="InterPro" id="IPR003524">
    <property type="entry name" value="PNAcMuramoyl-5peptid_Trfase"/>
</dbReference>
<dbReference type="GO" id="GO:0051992">
    <property type="term" value="F:UDP-N-acetylmuramoyl-L-alanyl-D-glutamyl-meso-2,6-diaminopimelyl-D-alanyl-D-alanine:undecaprenyl-phosphate transferase activity"/>
    <property type="evidence" value="ECO:0007669"/>
    <property type="project" value="RHEA"/>
</dbReference>
<dbReference type="GO" id="GO:0008963">
    <property type="term" value="F:phospho-N-acetylmuramoyl-pentapeptide-transferase activity"/>
    <property type="evidence" value="ECO:0007669"/>
    <property type="project" value="UniProtKB-UniRule"/>
</dbReference>
<dbReference type="GO" id="GO:0008360">
    <property type="term" value="P:regulation of cell shape"/>
    <property type="evidence" value="ECO:0007669"/>
    <property type="project" value="UniProtKB-KW"/>
</dbReference>
<keyword evidence="7" id="KW-0133">Cell shape</keyword>
<dbReference type="Proteomes" id="UP000095765">
    <property type="component" value="Unassembled WGS sequence"/>
</dbReference>
<evidence type="ECO:0000256" key="1">
    <source>
        <dbReference type="ARBA" id="ARBA00004141"/>
    </source>
</evidence>
<feature type="binding site" evidence="9">
    <location>
        <position position="241"/>
    </location>
    <ligand>
        <name>Mg(2+)</name>
        <dbReference type="ChEBI" id="CHEBI:18420"/>
    </ligand>
</feature>
<keyword evidence="6 7" id="KW-0472">Membrane</keyword>
<dbReference type="InterPro" id="IPR018480">
    <property type="entry name" value="PNAcMuramoyl-5peptid_Trfase_CS"/>
</dbReference>
<keyword evidence="4 7" id="KW-0812">Transmembrane</keyword>
<feature type="transmembrane region" description="Helical" evidence="7">
    <location>
        <begin position="214"/>
        <end position="233"/>
    </location>
</feature>
<comment type="cofactor">
    <cofactor evidence="7 9">
        <name>Mg(2+)</name>
        <dbReference type="ChEBI" id="CHEBI:18420"/>
    </cofactor>
</comment>
<evidence type="ECO:0000256" key="9">
    <source>
        <dbReference type="PIRSR" id="PIRSR600715-1"/>
    </source>
</evidence>
<dbReference type="PANTHER" id="PTHR22926:SF5">
    <property type="entry name" value="PHOSPHO-N-ACETYLMURAMOYL-PENTAPEPTIDE-TRANSFERASE HOMOLOG"/>
    <property type="match status" value="1"/>
</dbReference>
<dbReference type="CDD" id="cd06852">
    <property type="entry name" value="GT_MraY"/>
    <property type="match status" value="1"/>
</dbReference>
<keyword evidence="7" id="KW-1003">Cell membrane</keyword>
<dbReference type="GO" id="GO:0046872">
    <property type="term" value="F:metal ion binding"/>
    <property type="evidence" value="ECO:0007669"/>
    <property type="project" value="UniProtKB-KW"/>
</dbReference>
<dbReference type="UniPathway" id="UPA00219"/>
<accession>A0A174M710</accession>
<dbReference type="PROSITE" id="PS01348">
    <property type="entry name" value="MRAY_2"/>
    <property type="match status" value="1"/>
</dbReference>
<feature type="transmembrane region" description="Helical" evidence="7">
    <location>
        <begin position="245"/>
        <end position="263"/>
    </location>
</feature>
<feature type="transmembrane region" description="Helical" evidence="7">
    <location>
        <begin position="54"/>
        <end position="75"/>
    </location>
</feature>
<keyword evidence="5 7" id="KW-1133">Transmembrane helix</keyword>
<evidence type="ECO:0000256" key="7">
    <source>
        <dbReference type="HAMAP-Rule" id="MF_00038"/>
    </source>
</evidence>
<comment type="pathway">
    <text evidence="7">Cell wall biogenesis; peptidoglycan biosynthesis.</text>
</comment>
<dbReference type="GO" id="GO:0071555">
    <property type="term" value="P:cell wall organization"/>
    <property type="evidence" value="ECO:0007669"/>
    <property type="project" value="UniProtKB-KW"/>
</dbReference>
<evidence type="ECO:0000256" key="3">
    <source>
        <dbReference type="ARBA" id="ARBA00022679"/>
    </source>
</evidence>
<evidence type="ECO:0000256" key="4">
    <source>
        <dbReference type="ARBA" id="ARBA00022692"/>
    </source>
</evidence>
<feature type="transmembrane region" description="Helical" evidence="7">
    <location>
        <begin position="127"/>
        <end position="144"/>
    </location>
</feature>
<sequence length="334" mass="35993">MNNSTVLILTTLISFVISASLGIVLIPFLHKIHFGQTILDIGPAWHKKKQGTPIMGGFMFIISIPIAVITGYMLLRAYQPQLLSAQGGVKLFDSWIMAMGFGAIGFMDDYIKVVKKQNLGLTARQKYMMQLVIAAIYLVMLHMAGDRSTSVAIPFFGRIELGPLYYVFALIVITGFVNAVNLTDGVDGLSSSVTFVNALAMLVVTGILGFAETGLASAALAGGLLGYLIWNFYPAKVFMGDTGSLFMGGMVVGLAFQVGLPLLLVLTGVIYWCEALSVILQVISFKTTGKRIFKMSPIHHHFELSGWSEVRIVGTFAAVGLIGGALGIWSVLLL</sequence>
<reference evidence="10 11" key="1">
    <citation type="submission" date="2015-09" db="EMBL/GenBank/DDBJ databases">
        <authorList>
            <consortium name="Pathogen Informatics"/>
        </authorList>
    </citation>
    <scope>NUCLEOTIDE SEQUENCE [LARGE SCALE GENOMIC DNA]</scope>
    <source>
        <strain evidence="10 11">2789STDY5834939</strain>
    </source>
</reference>
<keyword evidence="7" id="KW-0573">Peptidoglycan synthesis</keyword>
<protein>
    <recommendedName>
        <fullName evidence="7 8">Phospho-N-acetylmuramoyl-pentapeptide-transferase</fullName>
        <ecNumber evidence="7 8">2.7.8.13</ecNumber>
    </recommendedName>
    <alternativeName>
        <fullName evidence="7">UDP-MurNAc-pentapeptide phosphotransferase</fullName>
    </alternativeName>
</protein>
<dbReference type="RefSeq" id="WP_055243949.1">
    <property type="nucleotide sequence ID" value="NZ_CABIWA010000001.1"/>
</dbReference>
<dbReference type="GO" id="GO:0009252">
    <property type="term" value="P:peptidoglycan biosynthetic process"/>
    <property type="evidence" value="ECO:0007669"/>
    <property type="project" value="UniProtKB-UniRule"/>
</dbReference>
<dbReference type="EC" id="2.7.8.13" evidence="7 8"/>
<feature type="transmembrane region" description="Helical" evidence="7">
    <location>
        <begin position="87"/>
        <end position="106"/>
    </location>
</feature>
<comment type="function">
    <text evidence="7">Catalyzes the initial step of the lipid cycle reactions in the biosynthesis of the cell wall peptidoglycan: transfers peptidoglycan precursor phospho-MurNAc-pentapeptide from UDP-MurNAc-pentapeptide onto the lipid carrier undecaprenyl phosphate, yielding undecaprenyl-pyrophosphoryl-MurNAc-pentapeptide, known as lipid I.</text>
</comment>
<gene>
    <name evidence="7 10" type="primary">mraY</name>
    <name evidence="10" type="ORF">ERS852551_00456</name>
</gene>
<dbReference type="EMBL" id="CZBE01000002">
    <property type="protein sequence ID" value="CUP32214.1"/>
    <property type="molecule type" value="Genomic_DNA"/>
</dbReference>
<keyword evidence="7" id="KW-0132">Cell division</keyword>